<proteinExistence type="predicted"/>
<protein>
    <submittedName>
        <fullName evidence="1">DUF3310 domain-containing protein</fullName>
    </submittedName>
</protein>
<name>A0ABZ1YE99_9ACTN</name>
<gene>
    <name evidence="1" type="ORF">OIE82_27260</name>
</gene>
<sequence>MSKFKVGDRVVVVVDEAGKGYWLGRRGAVEVPEDGGKLSVGVFFDSGASASFAPEELEFEHVYDELSKKPADEAPLLALKVDTRPSDAVSHPSHYADGWSNGAEVIDITENLNFNRGNACKYLARAGKKGGPEKELEDLRKALWYVRREIERLGGVSE</sequence>
<organism evidence="1">
    <name type="scientific">Streptomyces althioticus</name>
    <dbReference type="NCBI Taxonomy" id="83380"/>
    <lineage>
        <taxon>Bacteria</taxon>
        <taxon>Bacillati</taxon>
        <taxon>Actinomycetota</taxon>
        <taxon>Actinomycetes</taxon>
        <taxon>Kitasatosporales</taxon>
        <taxon>Streptomycetaceae</taxon>
        <taxon>Streptomyces</taxon>
        <taxon>Streptomyces althioticus group</taxon>
    </lineage>
</organism>
<dbReference type="RefSeq" id="WP_395759503.1">
    <property type="nucleotide sequence ID" value="NZ_CP109207.1"/>
</dbReference>
<dbReference type="EMBL" id="CP109207">
    <property type="protein sequence ID" value="WUU56643.1"/>
    <property type="molecule type" value="Genomic_DNA"/>
</dbReference>
<accession>A0ABZ1YE99</accession>
<dbReference type="InterPro" id="IPR021739">
    <property type="entry name" value="SaV-like"/>
</dbReference>
<dbReference type="Pfam" id="PF11753">
    <property type="entry name" value="DUF3310"/>
    <property type="match status" value="1"/>
</dbReference>
<evidence type="ECO:0000313" key="1">
    <source>
        <dbReference type="EMBL" id="WUU56643.1"/>
    </source>
</evidence>
<reference evidence="1" key="1">
    <citation type="submission" date="2022-10" db="EMBL/GenBank/DDBJ databases">
        <title>The complete genomes of actinobacterial strains from the NBC collection.</title>
        <authorList>
            <person name="Joergensen T.S."/>
            <person name="Alvarez Arevalo M."/>
            <person name="Sterndorff E.B."/>
            <person name="Faurdal D."/>
            <person name="Vuksanovic O."/>
            <person name="Mourched A.-S."/>
            <person name="Charusanti P."/>
            <person name="Shaw S."/>
            <person name="Blin K."/>
            <person name="Weber T."/>
        </authorList>
    </citation>
    <scope>NUCLEOTIDE SEQUENCE [LARGE SCALE GENOMIC DNA]</scope>
    <source>
        <strain evidence="1">NBC 01686</strain>
    </source>
</reference>